<keyword evidence="2" id="KW-1185">Reference proteome</keyword>
<dbReference type="OrthoDB" id="194505at2"/>
<gene>
    <name evidence="1" type="ORF">EI77_02297</name>
</gene>
<dbReference type="AlphaFoldDB" id="A0A4R7S1T2"/>
<organism evidence="1 2">
    <name type="scientific">Prosthecobacter fusiformis</name>
    <dbReference type="NCBI Taxonomy" id="48464"/>
    <lineage>
        <taxon>Bacteria</taxon>
        <taxon>Pseudomonadati</taxon>
        <taxon>Verrucomicrobiota</taxon>
        <taxon>Verrucomicrobiia</taxon>
        <taxon>Verrucomicrobiales</taxon>
        <taxon>Verrucomicrobiaceae</taxon>
        <taxon>Prosthecobacter</taxon>
    </lineage>
</organism>
<evidence type="ECO:0000313" key="2">
    <source>
        <dbReference type="Proteomes" id="UP000295662"/>
    </source>
</evidence>
<sequence>MKIIKIIVSIFICGITCASCQDRSALKITLEVADDVGIPVDVATIETDLFDRWQPGEGFGKDLYKKLQAITADSGLAVLEAESSRCALVLRAKKSGYYWAGAEFKSINTSKGQWQPWNPTIKMELKRVLNPIPLIAKKVIRNYADYVQLPGTGIDVGFDLERGDWVTPHGAGTTADILFRMEGKTEDAFALYDTRLHITFSHPQDGLVLHETKPVKGSGLRLPYLAPEAGYASEWLQRKARVPGATTGVLAGIPQVIDEAKPTENYFLRLRTKVDGDGKVISAHYAKVQGGFLWYPSGLVKFQYCFNPTANDRNLEFDTTRNLLRVLPGQEVKDP</sequence>
<comment type="caution">
    <text evidence="1">The sequence shown here is derived from an EMBL/GenBank/DDBJ whole genome shotgun (WGS) entry which is preliminary data.</text>
</comment>
<reference evidence="1 2" key="1">
    <citation type="submission" date="2019-03" db="EMBL/GenBank/DDBJ databases">
        <title>Genomic Encyclopedia of Archaeal and Bacterial Type Strains, Phase II (KMG-II): from individual species to whole genera.</title>
        <authorList>
            <person name="Goeker M."/>
        </authorList>
    </citation>
    <scope>NUCLEOTIDE SEQUENCE [LARGE SCALE GENOMIC DNA]</scope>
    <source>
        <strain evidence="1 2">ATCC 25309</strain>
    </source>
</reference>
<evidence type="ECO:0000313" key="1">
    <source>
        <dbReference type="EMBL" id="TDU71175.1"/>
    </source>
</evidence>
<protein>
    <submittedName>
        <fullName evidence="1">Uncharacterized protein</fullName>
    </submittedName>
</protein>
<dbReference type="RefSeq" id="WP_133795352.1">
    <property type="nucleotide sequence ID" value="NZ_SOCA01000003.1"/>
</dbReference>
<dbReference type="Proteomes" id="UP000295662">
    <property type="component" value="Unassembled WGS sequence"/>
</dbReference>
<name>A0A4R7S1T2_9BACT</name>
<accession>A0A4R7S1T2</accession>
<proteinExistence type="predicted"/>
<dbReference type="EMBL" id="SOCA01000003">
    <property type="protein sequence ID" value="TDU71175.1"/>
    <property type="molecule type" value="Genomic_DNA"/>
</dbReference>